<dbReference type="SMART" id="SM00220">
    <property type="entry name" value="S_TKc"/>
    <property type="match status" value="1"/>
</dbReference>
<dbReference type="Pfam" id="PF00069">
    <property type="entry name" value="Pkinase"/>
    <property type="match status" value="1"/>
</dbReference>
<reference evidence="4 5" key="1">
    <citation type="journal article" date="2023" name="IScience">
        <title>Expanded male sex-determining region conserved during the evolution of homothallism in the green alga Volvox.</title>
        <authorList>
            <person name="Yamamoto K."/>
            <person name="Matsuzaki R."/>
            <person name="Mahakham W."/>
            <person name="Heman W."/>
            <person name="Sekimoto H."/>
            <person name="Kawachi M."/>
            <person name="Minakuchi Y."/>
            <person name="Toyoda A."/>
            <person name="Nozaki H."/>
        </authorList>
    </citation>
    <scope>NUCLEOTIDE SEQUENCE [LARGE SCALE GENOMIC DNA]</scope>
    <source>
        <strain evidence="4 5">NIES-4468</strain>
    </source>
</reference>
<gene>
    <name evidence="4" type="ORF">VaNZ11_002391</name>
</gene>
<keyword evidence="5" id="KW-1185">Reference proteome</keyword>
<dbReference type="InterPro" id="IPR011009">
    <property type="entry name" value="Kinase-like_dom_sf"/>
</dbReference>
<evidence type="ECO:0000313" key="4">
    <source>
        <dbReference type="EMBL" id="GLI60383.1"/>
    </source>
</evidence>
<dbReference type="SUPFAM" id="SSF56112">
    <property type="entry name" value="Protein kinase-like (PK-like)"/>
    <property type="match status" value="1"/>
</dbReference>
<protein>
    <recommendedName>
        <fullName evidence="3">Protein kinase domain-containing protein</fullName>
    </recommendedName>
</protein>
<dbReference type="Proteomes" id="UP001165090">
    <property type="component" value="Unassembled WGS sequence"/>
</dbReference>
<feature type="domain" description="Protein kinase" evidence="3">
    <location>
        <begin position="1"/>
        <end position="186"/>
    </location>
</feature>
<evidence type="ECO:0000256" key="1">
    <source>
        <dbReference type="ARBA" id="ARBA00022741"/>
    </source>
</evidence>
<keyword evidence="1" id="KW-0547">Nucleotide-binding</keyword>
<proteinExistence type="predicted"/>
<organism evidence="4 5">
    <name type="scientific">Volvox africanus</name>
    <dbReference type="NCBI Taxonomy" id="51714"/>
    <lineage>
        <taxon>Eukaryota</taxon>
        <taxon>Viridiplantae</taxon>
        <taxon>Chlorophyta</taxon>
        <taxon>core chlorophytes</taxon>
        <taxon>Chlorophyceae</taxon>
        <taxon>CS clade</taxon>
        <taxon>Chlamydomonadales</taxon>
        <taxon>Volvocaceae</taxon>
        <taxon>Volvox</taxon>
    </lineage>
</organism>
<evidence type="ECO:0000256" key="2">
    <source>
        <dbReference type="ARBA" id="ARBA00022840"/>
    </source>
</evidence>
<keyword evidence="2" id="KW-0067">ATP-binding</keyword>
<sequence length="317" mass="34336">MGHLCTPVEGHRHVYPKILHRDIKPDNILVTKEGVLKLCDFGFARYTSCGPRYVQHGTQYITTRWYRSPEALMGDIHGPSSDIWSVGCTTAEIATGKPLFPGNSTADQIWRIVRCLGKVPTHQAALVASNRTLHSLAITSTQGQSMLRHHLPADLDPHLFRLVESCLQLDLMQRPTAQEVLQWPYFGGVGRCLSEAAQRYLTAAAGGSDRRCGNTGGGFKMLPCTHVVTVAPPSPCHNHQQASDDATIVAAPVAAPVMPLCCGRAAVIDDKLQVPADSQTSSATSVPPGATASQPWLWWMLCRLVPSSSSLSTTVHC</sequence>
<dbReference type="InterPro" id="IPR008271">
    <property type="entry name" value="Ser/Thr_kinase_AS"/>
</dbReference>
<evidence type="ECO:0000259" key="3">
    <source>
        <dbReference type="PROSITE" id="PS50011"/>
    </source>
</evidence>
<dbReference type="InterPro" id="IPR050117">
    <property type="entry name" value="MAPK"/>
</dbReference>
<evidence type="ECO:0000313" key="5">
    <source>
        <dbReference type="Proteomes" id="UP001165090"/>
    </source>
</evidence>
<name>A0ABQ5RSU8_9CHLO</name>
<accession>A0ABQ5RSU8</accession>
<dbReference type="Gene3D" id="1.10.510.10">
    <property type="entry name" value="Transferase(Phosphotransferase) domain 1"/>
    <property type="match status" value="1"/>
</dbReference>
<dbReference type="InterPro" id="IPR000719">
    <property type="entry name" value="Prot_kinase_dom"/>
</dbReference>
<dbReference type="PROSITE" id="PS00108">
    <property type="entry name" value="PROTEIN_KINASE_ST"/>
    <property type="match status" value="1"/>
</dbReference>
<dbReference type="PROSITE" id="PS50011">
    <property type="entry name" value="PROTEIN_KINASE_DOM"/>
    <property type="match status" value="1"/>
</dbReference>
<comment type="caution">
    <text evidence="4">The sequence shown here is derived from an EMBL/GenBank/DDBJ whole genome shotgun (WGS) entry which is preliminary data.</text>
</comment>
<dbReference type="PANTHER" id="PTHR24055">
    <property type="entry name" value="MITOGEN-ACTIVATED PROTEIN KINASE"/>
    <property type="match status" value="1"/>
</dbReference>
<dbReference type="EMBL" id="BSDZ01000008">
    <property type="protein sequence ID" value="GLI60383.1"/>
    <property type="molecule type" value="Genomic_DNA"/>
</dbReference>